<evidence type="ECO:0000313" key="4">
    <source>
        <dbReference type="Proteomes" id="UP000031523"/>
    </source>
</evidence>
<dbReference type="PANTHER" id="PTHR43214">
    <property type="entry name" value="TWO-COMPONENT RESPONSE REGULATOR"/>
    <property type="match status" value="1"/>
</dbReference>
<dbReference type="KEGG" id="sals:SLNWT_2767"/>
<dbReference type="Pfam" id="PF13191">
    <property type="entry name" value="AAA_16"/>
    <property type="match status" value="1"/>
</dbReference>
<dbReference type="EMBL" id="CP010519">
    <property type="protein sequence ID" value="AJE83143.1"/>
    <property type="molecule type" value="Genomic_DNA"/>
</dbReference>
<sequence>MGDDLLGREAELDTVRRAARSAALGDGGLLLFTGPPGIGRTALLGAACRVVRAEGLRAVRGGGVPLHRGVPLATLLATYEPGSGRAAPGSGGGPAGAAAPLADGPDLDAAAPLADGFALDAAAARILGAWRRGGPTAVLLDDLHLADDDTLRVLHLLTGRLKTAPVLGVATARTGHARLVPVLDGARVRSLAGLGAGDAAELARRAVREGGDRQSGRGAGPLSGAGGNPRYVLAAAAGQLAGPALRLMSELPEPGAALLRTAALLGDGSEVEELAAALGRPGTEVLGTVTALLAQELLVPHGRGVAVVPRALAAGLREVFGPLFGQLNALSLAAGPVAPARIAQLLDRDPAPLGAPARRWLLGNARTVAAGEPELAVRLLRRWLSVPASPREAVAEARSALAEALLWSGRPVEAEREARSALRVHESAALRTTVAMARMTAADAGSGFAVLEPRLARDERLLGPAALCLTMAGDLPGAERLIERSVGSRDSGVLAHVLHARAVHGCLNGDRSAAAGQLAEARHLLERELPDPGLTALNSLLRLVCSDGEAERLRIAAEAEPLVRRLGGLWLSWFAMESALTATGAGRWDLARALLQTALTRRELYGMAGPLHGLGAQLALQQGDMPSFRRQASTAAAQRVGLRGAAVLYRGVPALAEALLAEADGRTGEALALVRALLGDANASLPHHCVPAAAAVLVRLCHSAGDRELARALARTVRDAVAAGPEPGGAEEGGVALAVAAGGFARAGASGELPYVSAVLGVEGLGAGEREGRSRPVSGWESLTPAQRRVAEFVAEGCTNPETARRLFVSPRTVQSHVSQILRKLGLSSRVEIAVEVARRRD</sequence>
<evidence type="ECO:0000313" key="3">
    <source>
        <dbReference type="EMBL" id="AJE83143.1"/>
    </source>
</evidence>
<dbReference type="Proteomes" id="UP000031523">
    <property type="component" value="Chromosome"/>
</dbReference>
<feature type="domain" description="HTH luxR-type" evidence="2">
    <location>
        <begin position="776"/>
        <end position="841"/>
    </location>
</feature>
<dbReference type="Pfam" id="PF00196">
    <property type="entry name" value="GerE"/>
    <property type="match status" value="1"/>
</dbReference>
<reference evidence="3 4" key="1">
    <citation type="submission" date="2015-01" db="EMBL/GenBank/DDBJ databases">
        <title>Enhanced salinomycin production by adjusting the supply of polyketide extender units in Streptomyce albus DSM 41398.</title>
        <authorList>
            <person name="Lu C."/>
        </authorList>
    </citation>
    <scope>NUCLEOTIDE SEQUENCE [LARGE SCALE GENOMIC DNA]</scope>
    <source>
        <strain evidence="4">ATCC 21838 / DSM 41398 / FERM P-419 / JCM 4703 / NBRC 107858</strain>
    </source>
</reference>
<evidence type="ECO:0000259" key="2">
    <source>
        <dbReference type="PROSITE" id="PS50043"/>
    </source>
</evidence>
<keyword evidence="1" id="KW-0238">DNA-binding</keyword>
<dbReference type="Gene3D" id="1.10.10.10">
    <property type="entry name" value="Winged helix-like DNA-binding domain superfamily/Winged helix DNA-binding domain"/>
    <property type="match status" value="1"/>
</dbReference>
<proteinExistence type="predicted"/>
<dbReference type="PRINTS" id="PR00038">
    <property type="entry name" value="HTHLUXR"/>
</dbReference>
<protein>
    <submittedName>
        <fullName evidence="3">LuxR family transcriptional regulator</fullName>
    </submittedName>
</protein>
<organism evidence="3 4">
    <name type="scientific">Streptomyces albus (strain ATCC 21838 / DSM 41398 / FERM P-419 / JCM 4703 / NBRC 107858)</name>
    <dbReference type="NCBI Taxonomy" id="1081613"/>
    <lineage>
        <taxon>Bacteria</taxon>
        <taxon>Bacillati</taxon>
        <taxon>Actinomycetota</taxon>
        <taxon>Actinomycetes</taxon>
        <taxon>Kitasatosporales</taxon>
        <taxon>Streptomycetaceae</taxon>
        <taxon>Streptomyces</taxon>
    </lineage>
</organism>
<dbReference type="SUPFAM" id="SSF52540">
    <property type="entry name" value="P-loop containing nucleoside triphosphate hydrolases"/>
    <property type="match status" value="1"/>
</dbReference>
<evidence type="ECO:0000256" key="1">
    <source>
        <dbReference type="ARBA" id="ARBA00023125"/>
    </source>
</evidence>
<dbReference type="GO" id="GO:0006355">
    <property type="term" value="P:regulation of DNA-templated transcription"/>
    <property type="evidence" value="ECO:0007669"/>
    <property type="project" value="InterPro"/>
</dbReference>
<dbReference type="AlphaFoldDB" id="A0A0B5EL82"/>
<dbReference type="GO" id="GO:0003677">
    <property type="term" value="F:DNA binding"/>
    <property type="evidence" value="ECO:0007669"/>
    <property type="project" value="UniProtKB-KW"/>
</dbReference>
<dbReference type="CDD" id="cd06170">
    <property type="entry name" value="LuxR_C_like"/>
    <property type="match status" value="1"/>
</dbReference>
<keyword evidence="4" id="KW-1185">Reference proteome</keyword>
<gene>
    <name evidence="3" type="ORF">SLNWT_2767</name>
</gene>
<dbReference type="SMART" id="SM00421">
    <property type="entry name" value="HTH_LUXR"/>
    <property type="match status" value="1"/>
</dbReference>
<dbReference type="InterPro" id="IPR041664">
    <property type="entry name" value="AAA_16"/>
</dbReference>
<dbReference type="InterPro" id="IPR027417">
    <property type="entry name" value="P-loop_NTPase"/>
</dbReference>
<dbReference type="InterPro" id="IPR039420">
    <property type="entry name" value="WalR-like"/>
</dbReference>
<dbReference type="InterPro" id="IPR011990">
    <property type="entry name" value="TPR-like_helical_dom_sf"/>
</dbReference>
<dbReference type="InterPro" id="IPR000792">
    <property type="entry name" value="Tscrpt_reg_LuxR_C"/>
</dbReference>
<dbReference type="InterPro" id="IPR036388">
    <property type="entry name" value="WH-like_DNA-bd_sf"/>
</dbReference>
<dbReference type="SUPFAM" id="SSF46894">
    <property type="entry name" value="C-terminal effector domain of the bipartite response regulators"/>
    <property type="match status" value="1"/>
</dbReference>
<accession>A0A0B5EL82</accession>
<name>A0A0B5EL82_STRA4</name>
<dbReference type="InterPro" id="IPR016032">
    <property type="entry name" value="Sig_transdc_resp-reg_C-effctor"/>
</dbReference>
<dbReference type="PROSITE" id="PS50043">
    <property type="entry name" value="HTH_LUXR_2"/>
    <property type="match status" value="1"/>
</dbReference>
<dbReference type="Gene3D" id="1.25.40.10">
    <property type="entry name" value="Tetratricopeptide repeat domain"/>
    <property type="match status" value="1"/>
</dbReference>